<dbReference type="CDD" id="cd00143">
    <property type="entry name" value="PP2Cc"/>
    <property type="match status" value="1"/>
</dbReference>
<comment type="caution">
    <text evidence="2">The sequence shown here is derived from an EMBL/GenBank/DDBJ whole genome shotgun (WGS) entry which is preliminary data.</text>
</comment>
<dbReference type="PROSITE" id="PS51746">
    <property type="entry name" value="PPM_2"/>
    <property type="match status" value="1"/>
</dbReference>
<gene>
    <name evidence="2" type="ORF">HHK36_004008</name>
</gene>
<evidence type="ECO:0000259" key="1">
    <source>
        <dbReference type="PROSITE" id="PS51746"/>
    </source>
</evidence>
<dbReference type="InterPro" id="IPR015655">
    <property type="entry name" value="PP2C"/>
</dbReference>
<dbReference type="OrthoDB" id="10264738at2759"/>
<dbReference type="Pfam" id="PF00481">
    <property type="entry name" value="PP2C"/>
    <property type="match status" value="1"/>
</dbReference>
<organism evidence="2 3">
    <name type="scientific">Tetracentron sinense</name>
    <name type="common">Spur-leaf</name>
    <dbReference type="NCBI Taxonomy" id="13715"/>
    <lineage>
        <taxon>Eukaryota</taxon>
        <taxon>Viridiplantae</taxon>
        <taxon>Streptophyta</taxon>
        <taxon>Embryophyta</taxon>
        <taxon>Tracheophyta</taxon>
        <taxon>Spermatophyta</taxon>
        <taxon>Magnoliopsida</taxon>
        <taxon>Trochodendrales</taxon>
        <taxon>Trochodendraceae</taxon>
        <taxon>Tetracentron</taxon>
    </lineage>
</organism>
<dbReference type="OMA" id="MERHPED"/>
<sequence length="153" mass="17259">MSDQGRRPPTSAEELARRCKISGGLAGDPKYHFDYQFNERPSIRHSNHTRNIIKVGDVPRVNGQLAVSRAFGDKSLKPHLRSDPDIRNADINLDIDLLILASDGLWKVMDNQEAVDIARKTKDPQRAAKRLTDEALNRESKDDISCIVVRFRG</sequence>
<reference evidence="2 3" key="1">
    <citation type="submission" date="2020-04" db="EMBL/GenBank/DDBJ databases">
        <title>Plant Genome Project.</title>
        <authorList>
            <person name="Zhang R.-G."/>
        </authorList>
    </citation>
    <scope>NUCLEOTIDE SEQUENCE [LARGE SCALE GENOMIC DNA]</scope>
    <source>
        <strain evidence="2">YNK0</strain>
        <tissue evidence="2">Leaf</tissue>
    </source>
</reference>
<dbReference type="InterPro" id="IPR001932">
    <property type="entry name" value="PPM-type_phosphatase-like_dom"/>
</dbReference>
<proteinExistence type="predicted"/>
<dbReference type="EMBL" id="JABCRI010000002">
    <property type="protein sequence ID" value="KAF8411457.1"/>
    <property type="molecule type" value="Genomic_DNA"/>
</dbReference>
<accession>A0A834ZZK7</accession>
<protein>
    <recommendedName>
        <fullName evidence="1">PPM-type phosphatase domain-containing protein</fullName>
    </recommendedName>
</protein>
<dbReference type="InterPro" id="IPR036457">
    <property type="entry name" value="PPM-type-like_dom_sf"/>
</dbReference>
<evidence type="ECO:0000313" key="3">
    <source>
        <dbReference type="Proteomes" id="UP000655225"/>
    </source>
</evidence>
<dbReference type="SUPFAM" id="SSF81606">
    <property type="entry name" value="PP2C-like"/>
    <property type="match status" value="1"/>
</dbReference>
<dbReference type="SMART" id="SM00332">
    <property type="entry name" value="PP2Cc"/>
    <property type="match status" value="1"/>
</dbReference>
<dbReference type="Proteomes" id="UP000655225">
    <property type="component" value="Unassembled WGS sequence"/>
</dbReference>
<keyword evidence="3" id="KW-1185">Reference proteome</keyword>
<dbReference type="Gene3D" id="3.60.40.10">
    <property type="entry name" value="PPM-type phosphatase domain"/>
    <property type="match status" value="1"/>
</dbReference>
<feature type="domain" description="PPM-type phosphatase" evidence="1">
    <location>
        <begin position="1"/>
        <end position="151"/>
    </location>
</feature>
<evidence type="ECO:0000313" key="2">
    <source>
        <dbReference type="EMBL" id="KAF8411457.1"/>
    </source>
</evidence>
<dbReference type="AlphaFoldDB" id="A0A834ZZK7"/>
<dbReference type="PANTHER" id="PTHR47992">
    <property type="entry name" value="PROTEIN PHOSPHATASE"/>
    <property type="match status" value="1"/>
</dbReference>
<dbReference type="GO" id="GO:0004722">
    <property type="term" value="F:protein serine/threonine phosphatase activity"/>
    <property type="evidence" value="ECO:0007669"/>
    <property type="project" value="InterPro"/>
</dbReference>
<name>A0A834ZZK7_TETSI</name>